<feature type="compositionally biased region" description="Basic and acidic residues" evidence="2">
    <location>
        <begin position="241"/>
        <end position="271"/>
    </location>
</feature>
<feature type="compositionally biased region" description="Basic and acidic residues" evidence="2">
    <location>
        <begin position="147"/>
        <end position="156"/>
    </location>
</feature>
<dbReference type="EMBL" id="CAIIXF020000009">
    <property type="protein sequence ID" value="CAH1793316.1"/>
    <property type="molecule type" value="Genomic_DNA"/>
</dbReference>
<feature type="region of interest" description="Disordered" evidence="2">
    <location>
        <begin position="135"/>
        <end position="156"/>
    </location>
</feature>
<reference evidence="3" key="1">
    <citation type="submission" date="2022-03" db="EMBL/GenBank/DDBJ databases">
        <authorList>
            <person name="Martin C."/>
        </authorList>
    </citation>
    <scope>NUCLEOTIDE SEQUENCE</scope>
</reference>
<feature type="region of interest" description="Disordered" evidence="2">
    <location>
        <begin position="241"/>
        <end position="278"/>
    </location>
</feature>
<dbReference type="Pfam" id="PF03445">
    <property type="entry name" value="DUF294"/>
    <property type="match status" value="1"/>
</dbReference>
<name>A0A8J1ULA1_OWEFU</name>
<dbReference type="Proteomes" id="UP000749559">
    <property type="component" value="Unassembled WGS sequence"/>
</dbReference>
<dbReference type="GO" id="GO:0008773">
    <property type="term" value="F:[protein-PII] uridylyltransferase activity"/>
    <property type="evidence" value="ECO:0007669"/>
    <property type="project" value="InterPro"/>
</dbReference>
<sequence>MCGKGCEVKEEQWQHLKNDVHSDDPIDTSVGSDRNLAGAPARVSIQRRSIACHVKEQWTEWDECIPLSRETPDSYSGSDIDNSRLSKNEVSVKSWDVEYHTKEQYFETELEKCDPLSSDTSCDYSGSEMCTPMKEFDVNDNGSSKSEMTRDEAHDEVLSAETTEIREDHTEDMTHVEANVLKRNVHVSEAGVCFPNVTEGDMTELIKVEQDKERSLDVSSNIVSNPEEDIDDLLKELKAKEERRREKENKRREEEDKIRKDEDERREKEDEILNTNQKNKRHGEDIEVQAIFKRSWGFSWNQTCCLQKAMQFSVHDSRDLQIRVQRTRENERRKEEDNRRKNEDEWRDAYDDVLSNIVCTHEARLNALMSKLKAQVHLKQTNEDERRKEERLLEEEEEKIRDEERNFQNLQTGIQGSWRRSCGAVFCFRQNISKDLERRSKENRIRKEEHLNREKAIIREEEERKATYTDLSEKMNIITTNQQRIINKRMADINKKRCEQLSKREEGTAVEFQKIKMRQKQYTDGNKKRLEQLFKWEEETVLKLEEITKSNKCNKDNRTDLNREEEIPVKLKETVILNKQNEDNRKELSEEDQLEKMEENITVKLKQNEMLNKQHKDHAKYISSKNAEEKWKKGNKTHIKQLTEIGNIHRQIGEIKENKLELVKAVAIYECAMVHCQHGTEADMENIRLKEKETLDLFFKQCTGTGLPKNYFEDDRENKEKLNDIRDELKQKICEIDQNQDMYNCYEPELLGIEREKREKNRIGKIKEIFEWIETKMKEFVQSLIRQCQDILDFHHNDFAFIAFGSLSRKETTPYSDVEFAVVQNSNDPNMDGEYRKKLMNMIMTLHLKFLSFGETVLPAMDIKSLNDKNDESKDWYLDLRKYVKTKQGISFDGLMPRANKTPYFTCKTNVPGNKDFCLTDTKTAFMKLFNAEGDKAVVKQLLYFFKGDFTTLFGDESIETDLKKCFKESPQREKIIQLIVEELEEDFVKHSCVKKIYDAKYKSKLIKKNQIHVKKELYRLPSVVINNLLHLIDNSITCVWDLPENHPKLNSKVIHNLKMTLSTSAEI</sequence>
<proteinExistence type="predicted"/>
<dbReference type="InterPro" id="IPR043519">
    <property type="entry name" value="NT_sf"/>
</dbReference>
<feature type="coiled-coil region" evidence="1">
    <location>
        <begin position="571"/>
        <end position="614"/>
    </location>
</feature>
<dbReference type="PANTHER" id="PTHR19959:SF119">
    <property type="entry name" value="FUNGAL LIPASE-LIKE DOMAIN-CONTAINING PROTEIN"/>
    <property type="match status" value="1"/>
</dbReference>
<feature type="compositionally biased region" description="Basic and acidic residues" evidence="2">
    <location>
        <begin position="380"/>
        <end position="391"/>
    </location>
</feature>
<dbReference type="PANTHER" id="PTHR19959">
    <property type="entry name" value="KINESIN LIGHT CHAIN"/>
    <property type="match status" value="1"/>
</dbReference>
<organism evidence="3 4">
    <name type="scientific">Owenia fusiformis</name>
    <name type="common">Polychaete worm</name>
    <dbReference type="NCBI Taxonomy" id="6347"/>
    <lineage>
        <taxon>Eukaryota</taxon>
        <taxon>Metazoa</taxon>
        <taxon>Spiralia</taxon>
        <taxon>Lophotrochozoa</taxon>
        <taxon>Annelida</taxon>
        <taxon>Polychaeta</taxon>
        <taxon>Sedentaria</taxon>
        <taxon>Canalipalpata</taxon>
        <taxon>Sabellida</taxon>
        <taxon>Oweniida</taxon>
        <taxon>Oweniidae</taxon>
        <taxon>Owenia</taxon>
    </lineage>
</organism>
<accession>A0A8J1ULA1</accession>
<evidence type="ECO:0000256" key="1">
    <source>
        <dbReference type="SAM" id="Coils"/>
    </source>
</evidence>
<comment type="caution">
    <text evidence="3">The sequence shown here is derived from an EMBL/GenBank/DDBJ whole genome shotgun (WGS) entry which is preliminary data.</text>
</comment>
<gene>
    <name evidence="3" type="ORF">OFUS_LOCUS18180</name>
</gene>
<dbReference type="SUPFAM" id="SSF81301">
    <property type="entry name" value="Nucleotidyltransferase"/>
    <property type="match status" value="1"/>
</dbReference>
<keyword evidence="1" id="KW-0175">Coiled coil</keyword>
<evidence type="ECO:0000313" key="4">
    <source>
        <dbReference type="Proteomes" id="UP000749559"/>
    </source>
</evidence>
<dbReference type="AlphaFoldDB" id="A0A8J1ULA1"/>
<feature type="region of interest" description="Disordered" evidence="2">
    <location>
        <begin position="379"/>
        <end position="398"/>
    </location>
</feature>
<evidence type="ECO:0000313" key="3">
    <source>
        <dbReference type="EMBL" id="CAH1793316.1"/>
    </source>
</evidence>
<protein>
    <submittedName>
        <fullName evidence="3">Uncharacterized protein</fullName>
    </submittedName>
</protein>
<evidence type="ECO:0000256" key="2">
    <source>
        <dbReference type="SAM" id="MobiDB-lite"/>
    </source>
</evidence>
<dbReference type="InterPro" id="IPR005105">
    <property type="entry name" value="GlnD_Uridyltrans_N"/>
</dbReference>
<keyword evidence="4" id="KW-1185">Reference proteome</keyword>